<feature type="transmembrane region" description="Helical" evidence="2">
    <location>
        <begin position="219"/>
        <end position="243"/>
    </location>
</feature>
<dbReference type="NCBIfam" id="NF033635">
    <property type="entry name" value="SLATT_fungal"/>
    <property type="match status" value="1"/>
</dbReference>
<dbReference type="Proteomes" id="UP001281003">
    <property type="component" value="Unassembled WGS sequence"/>
</dbReference>
<dbReference type="PANTHER" id="PTHR38793">
    <property type="entry name" value="SLATT_FUNGAL DOMAIN-CONTAINING PROTEIN-RELATED"/>
    <property type="match status" value="1"/>
</dbReference>
<evidence type="ECO:0000256" key="1">
    <source>
        <dbReference type="SAM" id="MobiDB-lite"/>
    </source>
</evidence>
<feature type="compositionally biased region" description="Low complexity" evidence="1">
    <location>
        <begin position="54"/>
        <end position="71"/>
    </location>
</feature>
<reference evidence="4" key="1">
    <citation type="journal article" date="2023" name="Mol. Phylogenet. Evol.">
        <title>Genome-scale phylogeny and comparative genomics of the fungal order Sordariales.</title>
        <authorList>
            <person name="Hensen N."/>
            <person name="Bonometti L."/>
            <person name="Westerberg I."/>
            <person name="Brannstrom I.O."/>
            <person name="Guillou S."/>
            <person name="Cros-Aarteil S."/>
            <person name="Calhoun S."/>
            <person name="Haridas S."/>
            <person name="Kuo A."/>
            <person name="Mondo S."/>
            <person name="Pangilinan J."/>
            <person name="Riley R."/>
            <person name="LaButti K."/>
            <person name="Andreopoulos B."/>
            <person name="Lipzen A."/>
            <person name="Chen C."/>
            <person name="Yan M."/>
            <person name="Daum C."/>
            <person name="Ng V."/>
            <person name="Clum A."/>
            <person name="Steindorff A."/>
            <person name="Ohm R.A."/>
            <person name="Martin F."/>
            <person name="Silar P."/>
            <person name="Natvig D.O."/>
            <person name="Lalanne C."/>
            <person name="Gautier V."/>
            <person name="Ament-Velasquez S.L."/>
            <person name="Kruys A."/>
            <person name="Hutchinson M.I."/>
            <person name="Powell A.J."/>
            <person name="Barry K."/>
            <person name="Miller A.N."/>
            <person name="Grigoriev I.V."/>
            <person name="Debuchy R."/>
            <person name="Gladieux P."/>
            <person name="Hiltunen Thoren M."/>
            <person name="Johannesson H."/>
        </authorList>
    </citation>
    <scope>NUCLEOTIDE SEQUENCE</scope>
    <source>
        <strain evidence="4">FGSC 1904</strain>
    </source>
</reference>
<dbReference type="EMBL" id="JAUTDP010000006">
    <property type="protein sequence ID" value="KAK3398266.1"/>
    <property type="molecule type" value="Genomic_DNA"/>
</dbReference>
<evidence type="ECO:0000256" key="2">
    <source>
        <dbReference type="SAM" id="Phobius"/>
    </source>
</evidence>
<protein>
    <recommendedName>
        <fullName evidence="3">SMODS and SLOG-associating 2TM effector domain-containing protein</fullName>
    </recommendedName>
</protein>
<feature type="compositionally biased region" description="Low complexity" evidence="1">
    <location>
        <begin position="348"/>
        <end position="362"/>
    </location>
</feature>
<feature type="transmembrane region" description="Helical" evidence="2">
    <location>
        <begin position="249"/>
        <end position="270"/>
    </location>
</feature>
<gene>
    <name evidence="4" type="ORF">B0T20DRAFT_479032</name>
</gene>
<keyword evidence="2" id="KW-0472">Membrane</keyword>
<keyword evidence="2" id="KW-1133">Transmembrane helix</keyword>
<feature type="compositionally biased region" description="Polar residues" evidence="1">
    <location>
        <begin position="1"/>
        <end position="12"/>
    </location>
</feature>
<keyword evidence="2" id="KW-0812">Transmembrane</keyword>
<feature type="region of interest" description="Disordered" evidence="1">
    <location>
        <begin position="331"/>
        <end position="403"/>
    </location>
</feature>
<dbReference type="InterPro" id="IPR041622">
    <property type="entry name" value="SLATT_fungi"/>
</dbReference>
<comment type="caution">
    <text evidence="4">The sequence shown here is derived from an EMBL/GenBank/DDBJ whole genome shotgun (WGS) entry which is preliminary data.</text>
</comment>
<proteinExistence type="predicted"/>
<dbReference type="Pfam" id="PF18142">
    <property type="entry name" value="SLATT_fungal"/>
    <property type="match status" value="1"/>
</dbReference>
<feature type="compositionally biased region" description="Polar residues" evidence="1">
    <location>
        <begin position="108"/>
        <end position="125"/>
    </location>
</feature>
<evidence type="ECO:0000259" key="3">
    <source>
        <dbReference type="Pfam" id="PF18142"/>
    </source>
</evidence>
<dbReference type="AlphaFoldDB" id="A0AAE0PE11"/>
<organism evidence="4 5">
    <name type="scientific">Sordaria brevicollis</name>
    <dbReference type="NCBI Taxonomy" id="83679"/>
    <lineage>
        <taxon>Eukaryota</taxon>
        <taxon>Fungi</taxon>
        <taxon>Dikarya</taxon>
        <taxon>Ascomycota</taxon>
        <taxon>Pezizomycotina</taxon>
        <taxon>Sordariomycetes</taxon>
        <taxon>Sordariomycetidae</taxon>
        <taxon>Sordariales</taxon>
        <taxon>Sordariaceae</taxon>
        <taxon>Sordaria</taxon>
    </lineage>
</organism>
<reference evidence="4" key="2">
    <citation type="submission" date="2023-07" db="EMBL/GenBank/DDBJ databases">
        <authorList>
            <consortium name="Lawrence Berkeley National Laboratory"/>
            <person name="Haridas S."/>
            <person name="Hensen N."/>
            <person name="Bonometti L."/>
            <person name="Westerberg I."/>
            <person name="Brannstrom I.O."/>
            <person name="Guillou S."/>
            <person name="Cros-Aarteil S."/>
            <person name="Calhoun S."/>
            <person name="Kuo A."/>
            <person name="Mondo S."/>
            <person name="Pangilinan J."/>
            <person name="Riley R."/>
            <person name="LaButti K."/>
            <person name="Andreopoulos B."/>
            <person name="Lipzen A."/>
            <person name="Chen C."/>
            <person name="Yanf M."/>
            <person name="Daum C."/>
            <person name="Ng V."/>
            <person name="Clum A."/>
            <person name="Steindorff A."/>
            <person name="Ohm R."/>
            <person name="Martin F."/>
            <person name="Silar P."/>
            <person name="Natvig D."/>
            <person name="Lalanne C."/>
            <person name="Gautier V."/>
            <person name="Ament-velasquez S.L."/>
            <person name="Kruys A."/>
            <person name="Hutchinson M.I."/>
            <person name="Powell A.J."/>
            <person name="Barry K."/>
            <person name="Miller A.N."/>
            <person name="Grigoriev I.V."/>
            <person name="Debuchy R."/>
            <person name="Gladieux P."/>
            <person name="Thoren M.H."/>
            <person name="Johannesson H."/>
        </authorList>
    </citation>
    <scope>NUCLEOTIDE SEQUENCE</scope>
    <source>
        <strain evidence="4">FGSC 1904</strain>
    </source>
</reference>
<evidence type="ECO:0000313" key="5">
    <source>
        <dbReference type="Proteomes" id="UP001281003"/>
    </source>
</evidence>
<feature type="domain" description="SMODS and SLOG-associating 2TM effector" evidence="3">
    <location>
        <begin position="208"/>
        <end position="328"/>
    </location>
</feature>
<feature type="compositionally biased region" description="Gly residues" evidence="1">
    <location>
        <begin position="380"/>
        <end position="389"/>
    </location>
</feature>
<keyword evidence="5" id="KW-1185">Reference proteome</keyword>
<sequence length="403" mass="42884">MPGSRSPSTTSAGEREDMVPGQADEQSPLLEHGRRTVSFDTISSPVQPEPSPRQQPSRSRSSPGTNSSKTSAVDFGYSSKSTPDLARRWTVSDEEEIMSSSPPFPPIKTSTDTGSTSASKAQAVTPTMTPVQAAAVRSYTAAEHAIHKADTNLSWGDPAGLPMRGINDENLVIFRRAIGINSGLAGESDPRSLEEGRKRAVGMYAATMKAQREKRVKHALIDFLLYASHLAQILIGATLTAFGPSAGKHAILITVLGAINTVIAGVLALIKGQGLPERLRHDQSEFRKLQDWIEQTEALLAVGVIGRNRKEVGLLVQVAFKKYNAVRQSEENNRNENYVRVSAPDPQASRSGSGSVSAAAADHGGHTGQMGKLLDHSHEGGGTGTGGGYQSDLESAPHLKLPI</sequence>
<evidence type="ECO:0000313" key="4">
    <source>
        <dbReference type="EMBL" id="KAK3398266.1"/>
    </source>
</evidence>
<accession>A0AAE0PE11</accession>
<name>A0AAE0PE11_SORBR</name>
<feature type="region of interest" description="Disordered" evidence="1">
    <location>
        <begin position="1"/>
        <end position="125"/>
    </location>
</feature>
<dbReference type="PANTHER" id="PTHR38793:SF3">
    <property type="entry name" value="SMODS AND SLOG-ASSOCIATING 2TM EFFECTOR DOMAIN-CONTAINING PROTEIN"/>
    <property type="match status" value="1"/>
</dbReference>